<feature type="transmembrane region" description="Helical" evidence="1">
    <location>
        <begin position="126"/>
        <end position="146"/>
    </location>
</feature>
<dbReference type="Proteomes" id="UP000032566">
    <property type="component" value="Unassembled WGS sequence"/>
</dbReference>
<name>A0A0D7KD47_9BURK</name>
<feature type="transmembrane region" description="Helical" evidence="1">
    <location>
        <begin position="62"/>
        <end position="86"/>
    </location>
</feature>
<protein>
    <submittedName>
        <fullName evidence="2">Membrane protein</fullName>
    </submittedName>
</protein>
<accession>A0A0D7KD47</accession>
<dbReference type="EMBL" id="JXYQ01000021">
    <property type="protein sequence ID" value="KJA11088.1"/>
    <property type="molecule type" value="Genomic_DNA"/>
</dbReference>
<organism evidence="2 3">
    <name type="scientific">Acidovorax temperans</name>
    <dbReference type="NCBI Taxonomy" id="80878"/>
    <lineage>
        <taxon>Bacteria</taxon>
        <taxon>Pseudomonadati</taxon>
        <taxon>Pseudomonadota</taxon>
        <taxon>Betaproteobacteria</taxon>
        <taxon>Burkholderiales</taxon>
        <taxon>Comamonadaceae</taxon>
        <taxon>Acidovorax</taxon>
    </lineage>
</organism>
<reference evidence="2 3" key="1">
    <citation type="submission" date="2014-12" db="EMBL/GenBank/DDBJ databases">
        <title>Isolation of bacteria from lake water.</title>
        <authorList>
            <person name="Sheng K.-Y."/>
            <person name="Chin P.-S."/>
            <person name="Chan K.-G."/>
            <person name="Tan G.S."/>
        </authorList>
    </citation>
    <scope>NUCLEOTIDE SEQUENCE [LARGE SCALE GENOMIC DNA]</scope>
    <source>
        <strain evidence="2 3">KY4</strain>
    </source>
</reference>
<feature type="transmembrane region" description="Helical" evidence="1">
    <location>
        <begin position="98"/>
        <end position="120"/>
    </location>
</feature>
<sequence>MRHLIHLTGHHRTVTTNRVLGLLLAFNAGAVNAGGFLVAQMYTSHMTGFLSSLADNLVLGNMKLVLGAVGTLWAFMSGAGSTAILVNWARHHQLHGTYALPLLLEAILMLLFGLVGAITLGWRTPFAVPLTVLLLAYLMGLQNAVVTKMSSAQIRTTHMTGVVTDLGIEMGKMLYWNRSGTAPERYVKANRDRLRLFAGLAAMFLVGGLVGAAGFKYVGFIFVLPLALVLLTLSLPPLWADRNKLRQLLLQRRTDHQPGDASPSGPDAGP</sequence>
<keyword evidence="1" id="KW-0472">Membrane</keyword>
<dbReference type="OrthoDB" id="270162at2"/>
<dbReference type="PATRIC" id="fig|80878.5.peg.1094"/>
<dbReference type="Pfam" id="PF06912">
    <property type="entry name" value="DUF1275"/>
    <property type="match status" value="1"/>
</dbReference>
<dbReference type="RefSeq" id="WP_044397149.1">
    <property type="nucleotide sequence ID" value="NZ_JAFMZA010000051.1"/>
</dbReference>
<keyword evidence="1" id="KW-1133">Transmembrane helix</keyword>
<dbReference type="PANTHER" id="PTHR37314">
    <property type="entry name" value="SLR0142 PROTEIN"/>
    <property type="match status" value="1"/>
</dbReference>
<feature type="transmembrane region" description="Helical" evidence="1">
    <location>
        <begin position="20"/>
        <end position="42"/>
    </location>
</feature>
<evidence type="ECO:0000313" key="3">
    <source>
        <dbReference type="Proteomes" id="UP000032566"/>
    </source>
</evidence>
<keyword evidence="1" id="KW-0812">Transmembrane</keyword>
<evidence type="ECO:0000256" key="1">
    <source>
        <dbReference type="SAM" id="Phobius"/>
    </source>
</evidence>
<feature type="transmembrane region" description="Helical" evidence="1">
    <location>
        <begin position="220"/>
        <end position="240"/>
    </location>
</feature>
<feature type="transmembrane region" description="Helical" evidence="1">
    <location>
        <begin position="194"/>
        <end position="214"/>
    </location>
</feature>
<dbReference type="InterPro" id="IPR010699">
    <property type="entry name" value="DUF1275"/>
</dbReference>
<dbReference type="AlphaFoldDB" id="A0A0D7KD47"/>
<evidence type="ECO:0000313" key="2">
    <source>
        <dbReference type="EMBL" id="KJA11088.1"/>
    </source>
</evidence>
<dbReference type="STRING" id="80878.RP29_07900"/>
<proteinExistence type="predicted"/>
<comment type="caution">
    <text evidence="2">The sequence shown here is derived from an EMBL/GenBank/DDBJ whole genome shotgun (WGS) entry which is preliminary data.</text>
</comment>
<dbReference type="PANTHER" id="PTHR37314:SF4">
    <property type="entry name" value="UPF0700 TRANSMEMBRANE PROTEIN YOAK"/>
    <property type="match status" value="1"/>
</dbReference>
<keyword evidence="3" id="KW-1185">Reference proteome</keyword>
<gene>
    <name evidence="2" type="ORF">RP29_07900</name>
</gene>